<feature type="domain" description="Protein kinase" evidence="1">
    <location>
        <begin position="76"/>
        <end position="371"/>
    </location>
</feature>
<dbReference type="OrthoDB" id="3224178at2759"/>
<organism evidence="2 3">
    <name type="scientific">Gymnopilus dilepis</name>
    <dbReference type="NCBI Taxonomy" id="231916"/>
    <lineage>
        <taxon>Eukaryota</taxon>
        <taxon>Fungi</taxon>
        <taxon>Dikarya</taxon>
        <taxon>Basidiomycota</taxon>
        <taxon>Agaricomycotina</taxon>
        <taxon>Agaricomycetes</taxon>
        <taxon>Agaricomycetidae</taxon>
        <taxon>Agaricales</taxon>
        <taxon>Agaricineae</taxon>
        <taxon>Hymenogastraceae</taxon>
        <taxon>Gymnopilus</taxon>
    </lineage>
</organism>
<sequence>MTSQTRPKVTHLKSTWERLIWAFRLSRFKHPFPKVMEDWHVPMQGDFLSDARNWARIVETWQFIAPYFAARGYTLYQKLPKTGETVPAEKPQAADPALQVYPYARRIAPHRTPGLLMGSTLIWGARDRLGRDVIIKVVSEANNPSNELKVLQRFNEEPLRSHPKNYTIFVLEYLVFHNFVFVVMPRWDMAVGPSFSNIRELMEFTRIILEALDFLHEHRIAHQDLLDQNIGINAFGHDDELFQKNGFRNPDEVQYVLYDFGYSLLFPEDADLASSKVTRYFRYLHGEGPGRSYNPFKADVAMLGYTLEIRVRHIENVVPAIGCFFEKMREEDEGSRPSAREALHQFMQIYNTLSEEQLQTEVTTVFWEPAS</sequence>
<dbReference type="InterPro" id="IPR011009">
    <property type="entry name" value="Kinase-like_dom_sf"/>
</dbReference>
<evidence type="ECO:0000313" key="3">
    <source>
        <dbReference type="Proteomes" id="UP000284706"/>
    </source>
</evidence>
<dbReference type="GO" id="GO:0005524">
    <property type="term" value="F:ATP binding"/>
    <property type="evidence" value="ECO:0007669"/>
    <property type="project" value="InterPro"/>
</dbReference>
<evidence type="ECO:0000259" key="1">
    <source>
        <dbReference type="PROSITE" id="PS50011"/>
    </source>
</evidence>
<keyword evidence="3" id="KW-1185">Reference proteome</keyword>
<dbReference type="SMART" id="SM00220">
    <property type="entry name" value="S_TKc"/>
    <property type="match status" value="1"/>
</dbReference>
<protein>
    <recommendedName>
        <fullName evidence="1">Protein kinase domain-containing protein</fullName>
    </recommendedName>
</protein>
<dbReference type="AlphaFoldDB" id="A0A409W886"/>
<accession>A0A409W886</accession>
<dbReference type="InterPro" id="IPR000719">
    <property type="entry name" value="Prot_kinase_dom"/>
</dbReference>
<dbReference type="Proteomes" id="UP000284706">
    <property type="component" value="Unassembled WGS sequence"/>
</dbReference>
<gene>
    <name evidence="2" type="ORF">CVT26_007823</name>
</gene>
<dbReference type="SUPFAM" id="SSF56112">
    <property type="entry name" value="Protein kinase-like (PK-like)"/>
    <property type="match status" value="1"/>
</dbReference>
<evidence type="ECO:0000313" key="2">
    <source>
        <dbReference type="EMBL" id="PPQ74573.1"/>
    </source>
</evidence>
<reference evidence="2 3" key="1">
    <citation type="journal article" date="2018" name="Evol. Lett.">
        <title>Horizontal gene cluster transfer increased hallucinogenic mushroom diversity.</title>
        <authorList>
            <person name="Reynolds H.T."/>
            <person name="Vijayakumar V."/>
            <person name="Gluck-Thaler E."/>
            <person name="Korotkin H.B."/>
            <person name="Matheny P.B."/>
            <person name="Slot J.C."/>
        </authorList>
    </citation>
    <scope>NUCLEOTIDE SEQUENCE [LARGE SCALE GENOMIC DNA]</scope>
    <source>
        <strain evidence="2 3">SRW20</strain>
    </source>
</reference>
<dbReference type="PROSITE" id="PS50011">
    <property type="entry name" value="PROTEIN_KINASE_DOM"/>
    <property type="match status" value="1"/>
</dbReference>
<dbReference type="Gene3D" id="1.10.510.10">
    <property type="entry name" value="Transferase(Phosphotransferase) domain 1"/>
    <property type="match status" value="1"/>
</dbReference>
<comment type="caution">
    <text evidence="2">The sequence shown here is derived from an EMBL/GenBank/DDBJ whole genome shotgun (WGS) entry which is preliminary data.</text>
</comment>
<dbReference type="GO" id="GO:0004672">
    <property type="term" value="F:protein kinase activity"/>
    <property type="evidence" value="ECO:0007669"/>
    <property type="project" value="InterPro"/>
</dbReference>
<dbReference type="EMBL" id="NHYE01005331">
    <property type="protein sequence ID" value="PPQ74573.1"/>
    <property type="molecule type" value="Genomic_DNA"/>
</dbReference>
<dbReference type="InParanoid" id="A0A409W886"/>
<name>A0A409W886_9AGAR</name>
<proteinExistence type="predicted"/>